<dbReference type="Proteomes" id="UP000799754">
    <property type="component" value="Unassembled WGS sequence"/>
</dbReference>
<accession>A0ACB6SGA0</accession>
<name>A0ACB6SGA0_9PLEO</name>
<protein>
    <submittedName>
        <fullName evidence="1">DBR1-domain-containing protein</fullName>
    </submittedName>
</protein>
<sequence length="625" mass="69677">MAAPTLIEQQGLRIAVEGCGHGVLNEIYASVAKSCELRGWPDVDLLIIGGDFQAVRNASDLKAVSMPSKYYAMHDFHEYYAGTRAAPYLTIFIGGNHEASNYSWELYYGGWAAPKIYYMGAANVVRLGSLRIAGLSGIWKGYNYKKPHYERLPYNSDDVRSIYHVRELDVRKLLQIRTQVDVGLSHDWPRSMEWKGDYRQLFKWKPDFAQEAKDGTLGSVAATTVLERLRPPHWFSAHMHCKFSGVWQHEGGPEPAVPETVASEPSAIVKNDGEIDLDIEDHTPTEAPKNDAEIDLDMGDDDDDAAPVKPEEPEQTNGQTVVPDEMRDLLPASFARSNFEKAETLPFPADITNKTTKFLALDKCLPKRHFLQLLEVTPHSPSNLQRPLQLEYDTEWLAITRVFAGDLQVGDPDAQVPADKGDAYYRPLIEEQVAWVEENIVKAGKMTIPHDFAQTAPVYNPSQGIHVQEQPQEYDNPHTQAFCDLLQIPNTFHASEEERAQRMQAGPRPEEQRSGRGGRGGSRGGHRGRGGRGGGRGRAMASKFVENLEEVPITHPHLNVSLEDILAEEGRKRSSSQSSESSNSNGRSGSESAQSPTRPTHHESHLGSIRRRAFTLGSKKVRRAT</sequence>
<evidence type="ECO:0000313" key="2">
    <source>
        <dbReference type="Proteomes" id="UP000799754"/>
    </source>
</evidence>
<comment type="caution">
    <text evidence="1">The sequence shown here is derived from an EMBL/GenBank/DDBJ whole genome shotgun (WGS) entry which is preliminary data.</text>
</comment>
<dbReference type="EMBL" id="MU006703">
    <property type="protein sequence ID" value="KAF2632289.1"/>
    <property type="molecule type" value="Genomic_DNA"/>
</dbReference>
<keyword evidence="2" id="KW-1185">Reference proteome</keyword>
<organism evidence="1 2">
    <name type="scientific">Macroventuria anomochaeta</name>
    <dbReference type="NCBI Taxonomy" id="301207"/>
    <lineage>
        <taxon>Eukaryota</taxon>
        <taxon>Fungi</taxon>
        <taxon>Dikarya</taxon>
        <taxon>Ascomycota</taxon>
        <taxon>Pezizomycotina</taxon>
        <taxon>Dothideomycetes</taxon>
        <taxon>Pleosporomycetidae</taxon>
        <taxon>Pleosporales</taxon>
        <taxon>Pleosporineae</taxon>
        <taxon>Didymellaceae</taxon>
        <taxon>Macroventuria</taxon>
    </lineage>
</organism>
<reference evidence="1" key="1">
    <citation type="journal article" date="2020" name="Stud. Mycol.">
        <title>101 Dothideomycetes genomes: a test case for predicting lifestyles and emergence of pathogens.</title>
        <authorList>
            <person name="Haridas S."/>
            <person name="Albert R."/>
            <person name="Binder M."/>
            <person name="Bloem J."/>
            <person name="Labutti K."/>
            <person name="Salamov A."/>
            <person name="Andreopoulos B."/>
            <person name="Baker S."/>
            <person name="Barry K."/>
            <person name="Bills G."/>
            <person name="Bluhm B."/>
            <person name="Cannon C."/>
            <person name="Castanera R."/>
            <person name="Culley D."/>
            <person name="Daum C."/>
            <person name="Ezra D."/>
            <person name="Gonzalez J."/>
            <person name="Henrissat B."/>
            <person name="Kuo A."/>
            <person name="Liang C."/>
            <person name="Lipzen A."/>
            <person name="Lutzoni F."/>
            <person name="Magnuson J."/>
            <person name="Mondo S."/>
            <person name="Nolan M."/>
            <person name="Ohm R."/>
            <person name="Pangilinan J."/>
            <person name="Park H.-J."/>
            <person name="Ramirez L."/>
            <person name="Alfaro M."/>
            <person name="Sun H."/>
            <person name="Tritt A."/>
            <person name="Yoshinaga Y."/>
            <person name="Zwiers L.-H."/>
            <person name="Turgeon B."/>
            <person name="Goodwin S."/>
            <person name="Spatafora J."/>
            <person name="Crous P."/>
            <person name="Grigoriev I."/>
        </authorList>
    </citation>
    <scope>NUCLEOTIDE SEQUENCE</scope>
    <source>
        <strain evidence="1">CBS 525.71</strain>
    </source>
</reference>
<proteinExistence type="predicted"/>
<evidence type="ECO:0000313" key="1">
    <source>
        <dbReference type="EMBL" id="KAF2632289.1"/>
    </source>
</evidence>
<gene>
    <name evidence="1" type="ORF">BU25DRAFT_428180</name>
</gene>